<evidence type="ECO:0008006" key="3">
    <source>
        <dbReference type="Google" id="ProtNLM"/>
    </source>
</evidence>
<protein>
    <recommendedName>
        <fullName evidence="3">Secreted protein</fullName>
    </recommendedName>
</protein>
<keyword evidence="2" id="KW-1185">Reference proteome</keyword>
<dbReference type="EMBL" id="LGUT01002859">
    <property type="protein sequence ID" value="KOG86392.1"/>
    <property type="molecule type" value="Genomic_DNA"/>
</dbReference>
<dbReference type="Proteomes" id="UP000037020">
    <property type="component" value="Unassembled WGS sequence"/>
</dbReference>
<organism evidence="1 2">
    <name type="scientific">Streptomyces varsoviensis</name>
    <dbReference type="NCBI Taxonomy" id="67373"/>
    <lineage>
        <taxon>Bacteria</taxon>
        <taxon>Bacillati</taxon>
        <taxon>Actinomycetota</taxon>
        <taxon>Actinomycetes</taxon>
        <taxon>Kitasatosporales</taxon>
        <taxon>Streptomycetaceae</taxon>
        <taxon>Streptomyces</taxon>
    </lineage>
</organism>
<name>A0ABR5IZ62_9ACTN</name>
<evidence type="ECO:0000313" key="2">
    <source>
        <dbReference type="Proteomes" id="UP000037020"/>
    </source>
</evidence>
<proteinExistence type="predicted"/>
<gene>
    <name evidence="1" type="ORF">ADK38_31320</name>
</gene>
<accession>A0ABR5IZ62</accession>
<sequence>MVKEDQDQTRTYHLNIDRNRDYLDLGKAVTALENSGAVTTASPLSVAQSAQHTGRKGLCHNTELDGTLKWDGFCWDPKDDAGKDWTPQGLTGSHDANRTGTIDGHHLYVASWHGAGGNPGHRVTIAESDGSTVTYGHVLLVRPTGGAQGFAPVDGRHADGVVWYGSKLLVANGNELEVYDMRHLWKMDAREERVGMADGKASARWHDWALPMVARYTTGPRDGAPGACEPGGPGTICLSSLSLDRASNTLVSGEFTKHHGGGRVARWPLDEATAMPKSTTADNVGPAQASVSYVSPVSDMQGVASDGSTFYMAGLCPGDDPEKDAQYSCLQYAEPGGEVRTLTKGPIYTQNLSWDPNARRLWGLNERPGKTVVFSIKTSR</sequence>
<dbReference type="SUPFAM" id="SSF75011">
    <property type="entry name" value="3-carboxy-cis,cis-mucoante lactonizing enzyme"/>
    <property type="match status" value="1"/>
</dbReference>
<evidence type="ECO:0000313" key="1">
    <source>
        <dbReference type="EMBL" id="KOG86392.1"/>
    </source>
</evidence>
<comment type="caution">
    <text evidence="1">The sequence shown here is derived from an EMBL/GenBank/DDBJ whole genome shotgun (WGS) entry which is preliminary data.</text>
</comment>
<reference evidence="1 2" key="1">
    <citation type="submission" date="2015-07" db="EMBL/GenBank/DDBJ databases">
        <authorList>
            <person name="Ju K.-S."/>
            <person name="Doroghazi J.R."/>
            <person name="Metcalf W.W."/>
        </authorList>
    </citation>
    <scope>NUCLEOTIDE SEQUENCE [LARGE SCALE GENOMIC DNA]</scope>
    <source>
        <strain evidence="1 2">NRRL B-3589</strain>
    </source>
</reference>